<protein>
    <submittedName>
        <fullName evidence="8">Efflux RND transporter periplasmic adaptor subunit</fullName>
    </submittedName>
</protein>
<keyword evidence="9" id="KW-1185">Reference proteome</keyword>
<dbReference type="GO" id="GO:1990961">
    <property type="term" value="P:xenobiotic detoxification by transmembrane export across the plasma membrane"/>
    <property type="evidence" value="ECO:0007669"/>
    <property type="project" value="InterPro"/>
</dbReference>
<evidence type="ECO:0000256" key="5">
    <source>
        <dbReference type="SAM" id="Phobius"/>
    </source>
</evidence>
<keyword evidence="5" id="KW-0812">Transmembrane</keyword>
<dbReference type="AlphaFoldDB" id="A0A6L6IU93"/>
<gene>
    <name evidence="8" type="ORF">GL284_07475</name>
</gene>
<dbReference type="Pfam" id="PF25944">
    <property type="entry name" value="Beta-barrel_RND"/>
    <property type="match status" value="1"/>
</dbReference>
<evidence type="ECO:0000256" key="1">
    <source>
        <dbReference type="ARBA" id="ARBA00004236"/>
    </source>
</evidence>
<dbReference type="Pfam" id="PF25917">
    <property type="entry name" value="BSH_RND"/>
    <property type="match status" value="1"/>
</dbReference>
<feature type="transmembrane region" description="Helical" evidence="5">
    <location>
        <begin position="26"/>
        <end position="44"/>
    </location>
</feature>
<feature type="domain" description="Multidrug resistance protein MdtA-like barrel-sandwich hybrid" evidence="6">
    <location>
        <begin position="78"/>
        <end position="230"/>
    </location>
</feature>
<comment type="similarity">
    <text evidence="2">Belongs to the membrane fusion protein (MFP) (TC 8.A.1) family.</text>
</comment>
<dbReference type="InterPro" id="IPR006143">
    <property type="entry name" value="RND_pump_MFP"/>
</dbReference>
<dbReference type="InterPro" id="IPR030190">
    <property type="entry name" value="MacA_alpha-hairpin_sf"/>
</dbReference>
<feature type="domain" description="Multidrug resistance protein MdtA-like beta-barrel" evidence="7">
    <location>
        <begin position="238"/>
        <end position="317"/>
    </location>
</feature>
<evidence type="ECO:0000256" key="3">
    <source>
        <dbReference type="ARBA" id="ARBA00023054"/>
    </source>
</evidence>
<dbReference type="Gene3D" id="6.10.140.1990">
    <property type="match status" value="1"/>
</dbReference>
<proteinExistence type="inferred from homology"/>
<evidence type="ECO:0000256" key="2">
    <source>
        <dbReference type="ARBA" id="ARBA00009477"/>
    </source>
</evidence>
<dbReference type="GO" id="GO:0015562">
    <property type="term" value="F:efflux transmembrane transporter activity"/>
    <property type="evidence" value="ECO:0007669"/>
    <property type="project" value="TreeGrafter"/>
</dbReference>
<evidence type="ECO:0000259" key="6">
    <source>
        <dbReference type="Pfam" id="PF25917"/>
    </source>
</evidence>
<dbReference type="InterPro" id="IPR058625">
    <property type="entry name" value="MdtA-like_BSH"/>
</dbReference>
<dbReference type="RefSeq" id="WP_155043966.1">
    <property type="nucleotide sequence ID" value="NZ_WMIH01000004.1"/>
</dbReference>
<dbReference type="GO" id="GO:0030313">
    <property type="term" value="C:cell envelope"/>
    <property type="evidence" value="ECO:0007669"/>
    <property type="project" value="UniProtKB-SubCell"/>
</dbReference>
<evidence type="ECO:0000259" key="7">
    <source>
        <dbReference type="Pfam" id="PF25944"/>
    </source>
</evidence>
<dbReference type="NCBIfam" id="TIGR01730">
    <property type="entry name" value="RND_mfp"/>
    <property type="match status" value="1"/>
</dbReference>
<keyword evidence="5" id="KW-0472">Membrane</keyword>
<keyword evidence="3 4" id="KW-0175">Coiled coil</keyword>
<dbReference type="Gene3D" id="2.40.30.170">
    <property type="match status" value="1"/>
</dbReference>
<reference evidence="8 9" key="1">
    <citation type="submission" date="2019-11" db="EMBL/GenBank/DDBJ databases">
        <authorList>
            <person name="Dong K."/>
        </authorList>
    </citation>
    <scope>NUCLEOTIDE SEQUENCE [LARGE SCALE GENOMIC DNA]</scope>
    <source>
        <strain evidence="8 9">DK608</strain>
    </source>
</reference>
<accession>A0A6L6IU93</accession>
<dbReference type="GO" id="GO:0019898">
    <property type="term" value="C:extrinsic component of membrane"/>
    <property type="evidence" value="ECO:0007669"/>
    <property type="project" value="InterPro"/>
</dbReference>
<dbReference type="SUPFAM" id="SSF111369">
    <property type="entry name" value="HlyD-like secretion proteins"/>
    <property type="match status" value="1"/>
</dbReference>
<dbReference type="Gene3D" id="6.20.50.140">
    <property type="match status" value="1"/>
</dbReference>
<sequence length="393" mass="42603">MMDATAPADLLPDDDDRPRRRPVLRIALMLPVLLIAVAAAWFIWGRPAPVTYDTAPVARRDLENAVTASGRIQPYSFVDVGAQVSGQLRQLHVAPGDVVRAGQVLASIDAEVQAAQVEGLQAELSRLAAQKAEIGAQLAFAERQAGRQNSLLGRSASQSTLEQAERDRDVLRAQSDAVDATMRRSQAELRAEQATLDRSRITSPMAGTVVAIEAREGQMLNANYDTPIILRIADLSVMTVQSDVSEADVVHLQQGMPVWFSTLGFPDRKYRATLRQILPAPPIPKDGEEASTIVNYRALFDIQNPEGALLSGMTAQVFFVTEAASDVLSVPIAALDDDGSLRVMAKGIPERRRPETGMRTRAFVEIRSGLAEGEAVITAERRDDAPSALRIVP</sequence>
<evidence type="ECO:0000313" key="9">
    <source>
        <dbReference type="Proteomes" id="UP000478740"/>
    </source>
</evidence>
<organism evidence="8 9">
    <name type="scientific">Paracoccus shanxieyensis</name>
    <dbReference type="NCBI Taxonomy" id="2675752"/>
    <lineage>
        <taxon>Bacteria</taxon>
        <taxon>Pseudomonadati</taxon>
        <taxon>Pseudomonadota</taxon>
        <taxon>Alphaproteobacteria</taxon>
        <taxon>Rhodobacterales</taxon>
        <taxon>Paracoccaceae</taxon>
        <taxon>Paracoccus</taxon>
    </lineage>
</organism>
<evidence type="ECO:0000256" key="4">
    <source>
        <dbReference type="SAM" id="Coils"/>
    </source>
</evidence>
<dbReference type="InterPro" id="IPR058626">
    <property type="entry name" value="MdtA-like_b-barrel"/>
</dbReference>
<feature type="coiled-coil region" evidence="4">
    <location>
        <begin position="110"/>
        <end position="181"/>
    </location>
</feature>
<dbReference type="Proteomes" id="UP000478740">
    <property type="component" value="Unassembled WGS sequence"/>
</dbReference>
<evidence type="ECO:0000313" key="8">
    <source>
        <dbReference type="EMBL" id="MTH64105.1"/>
    </source>
</evidence>
<keyword evidence="5" id="KW-1133">Transmembrane helix</keyword>
<dbReference type="GO" id="GO:1990281">
    <property type="term" value="C:efflux pump complex"/>
    <property type="evidence" value="ECO:0007669"/>
    <property type="project" value="TreeGrafter"/>
</dbReference>
<dbReference type="PANTHER" id="PTHR30469:SF33">
    <property type="entry name" value="SLR1207 PROTEIN"/>
    <property type="match status" value="1"/>
</dbReference>
<comment type="subcellular location">
    <subcellularLocation>
        <location evidence="1">Cell membrane</location>
    </subcellularLocation>
</comment>
<name>A0A6L6IU93_9RHOB</name>
<dbReference type="EMBL" id="WMII01000005">
    <property type="protein sequence ID" value="MTH64105.1"/>
    <property type="molecule type" value="Genomic_DNA"/>
</dbReference>
<dbReference type="Gene3D" id="2.40.50.100">
    <property type="match status" value="1"/>
</dbReference>
<dbReference type="GO" id="GO:1990195">
    <property type="term" value="C:macrolide transmembrane transporter complex"/>
    <property type="evidence" value="ECO:0007669"/>
    <property type="project" value="InterPro"/>
</dbReference>
<dbReference type="PANTHER" id="PTHR30469">
    <property type="entry name" value="MULTIDRUG RESISTANCE PROTEIN MDTA"/>
    <property type="match status" value="1"/>
</dbReference>
<comment type="caution">
    <text evidence="8">The sequence shown here is derived from an EMBL/GenBank/DDBJ whole genome shotgun (WGS) entry which is preliminary data.</text>
</comment>